<dbReference type="Proteomes" id="UP001164746">
    <property type="component" value="Chromosome 4"/>
</dbReference>
<dbReference type="EMBL" id="CP111015">
    <property type="protein sequence ID" value="WAR02678.1"/>
    <property type="molecule type" value="Genomic_DNA"/>
</dbReference>
<accession>A0ABY7E1H1</accession>
<sequence length="138" mass="16506">MAIFFLSHLQKIVTNCESPWFYFAKYWISLTFRKYNAQFSSNLYPKSDSIPPFYQSCLIAFADLMKKCPDFDFQVVFPTKKFYFSLLYNDEYKVKVTRIFPQNLSKFPCQRRCFYRETLVWGLSSAHTTVLVFKSNIQ</sequence>
<proteinExistence type="predicted"/>
<protein>
    <submittedName>
        <fullName evidence="1">Uncharacterized protein</fullName>
    </submittedName>
</protein>
<evidence type="ECO:0000313" key="1">
    <source>
        <dbReference type="EMBL" id="WAR02678.1"/>
    </source>
</evidence>
<reference evidence="1" key="1">
    <citation type="submission" date="2022-11" db="EMBL/GenBank/DDBJ databases">
        <title>Centuries of genome instability and evolution in soft-shell clam transmissible cancer (bioRxiv).</title>
        <authorList>
            <person name="Hart S.F.M."/>
            <person name="Yonemitsu M.A."/>
            <person name="Giersch R.M."/>
            <person name="Beal B.F."/>
            <person name="Arriagada G."/>
            <person name="Davis B.W."/>
            <person name="Ostrander E.A."/>
            <person name="Goff S.P."/>
            <person name="Metzger M.J."/>
        </authorList>
    </citation>
    <scope>NUCLEOTIDE SEQUENCE</scope>
    <source>
        <strain evidence="1">MELC-2E11</strain>
        <tissue evidence="1">Siphon/mantle</tissue>
    </source>
</reference>
<name>A0ABY7E1H1_MYAAR</name>
<keyword evidence="2" id="KW-1185">Reference proteome</keyword>
<organism evidence="1 2">
    <name type="scientific">Mya arenaria</name>
    <name type="common">Soft-shell clam</name>
    <dbReference type="NCBI Taxonomy" id="6604"/>
    <lineage>
        <taxon>Eukaryota</taxon>
        <taxon>Metazoa</taxon>
        <taxon>Spiralia</taxon>
        <taxon>Lophotrochozoa</taxon>
        <taxon>Mollusca</taxon>
        <taxon>Bivalvia</taxon>
        <taxon>Autobranchia</taxon>
        <taxon>Heteroconchia</taxon>
        <taxon>Euheterodonta</taxon>
        <taxon>Imparidentia</taxon>
        <taxon>Neoheterodontei</taxon>
        <taxon>Myida</taxon>
        <taxon>Myoidea</taxon>
        <taxon>Myidae</taxon>
        <taxon>Mya</taxon>
    </lineage>
</organism>
<gene>
    <name evidence="1" type="ORF">MAR_009236</name>
</gene>
<evidence type="ECO:0000313" key="2">
    <source>
        <dbReference type="Proteomes" id="UP001164746"/>
    </source>
</evidence>